<keyword evidence="10" id="KW-1185">Reference proteome</keyword>
<dbReference type="Pfam" id="PF02446">
    <property type="entry name" value="Glyco_hydro_77"/>
    <property type="match status" value="1"/>
</dbReference>
<comment type="caution">
    <text evidence="9">The sequence shown here is derived from an EMBL/GenBank/DDBJ whole genome shotgun (WGS) entry which is preliminary data.</text>
</comment>
<evidence type="ECO:0000256" key="8">
    <source>
        <dbReference type="ARBA" id="ARBA00031501"/>
    </source>
</evidence>
<evidence type="ECO:0000256" key="7">
    <source>
        <dbReference type="ARBA" id="ARBA00031423"/>
    </source>
</evidence>
<comment type="similarity">
    <text evidence="2">Belongs to the disproportionating enzyme family.</text>
</comment>
<dbReference type="NCBIfam" id="TIGR00217">
    <property type="entry name" value="malQ"/>
    <property type="match status" value="1"/>
</dbReference>
<dbReference type="GO" id="GO:0004134">
    <property type="term" value="F:4-alpha-glucanotransferase activity"/>
    <property type="evidence" value="ECO:0007669"/>
    <property type="project" value="UniProtKB-EC"/>
</dbReference>
<dbReference type="SUPFAM" id="SSF51445">
    <property type="entry name" value="(Trans)glycosidases"/>
    <property type="match status" value="1"/>
</dbReference>
<dbReference type="InterPro" id="IPR017853">
    <property type="entry name" value="GH"/>
</dbReference>
<name>A0ABD4TK94_9EURY</name>
<dbReference type="PANTHER" id="PTHR32438:SF5">
    <property type="entry name" value="4-ALPHA-GLUCANOTRANSFERASE DPE1, CHLOROPLASTIC_AMYLOPLASTIC"/>
    <property type="match status" value="1"/>
</dbReference>
<dbReference type="Proteomes" id="UP001524383">
    <property type="component" value="Unassembled WGS sequence"/>
</dbReference>
<organism evidence="9 10">
    <name type="scientific">Methanocalculus taiwanensis</name>
    <dbReference type="NCBI Taxonomy" id="106207"/>
    <lineage>
        <taxon>Archaea</taxon>
        <taxon>Methanobacteriati</taxon>
        <taxon>Methanobacteriota</taxon>
        <taxon>Stenosarchaea group</taxon>
        <taxon>Methanomicrobia</taxon>
        <taxon>Methanomicrobiales</taxon>
        <taxon>Methanocalculaceae</taxon>
        <taxon>Methanocalculus</taxon>
    </lineage>
</organism>
<dbReference type="RefSeq" id="WP_255333126.1">
    <property type="nucleotide sequence ID" value="NZ_VOTZ01000021.1"/>
</dbReference>
<evidence type="ECO:0000256" key="6">
    <source>
        <dbReference type="ARBA" id="ARBA00023277"/>
    </source>
</evidence>
<evidence type="ECO:0000256" key="5">
    <source>
        <dbReference type="ARBA" id="ARBA00022679"/>
    </source>
</evidence>
<evidence type="ECO:0000313" key="9">
    <source>
        <dbReference type="EMBL" id="MCQ1539161.1"/>
    </source>
</evidence>
<evidence type="ECO:0000256" key="4">
    <source>
        <dbReference type="ARBA" id="ARBA00022676"/>
    </source>
</evidence>
<evidence type="ECO:0000313" key="10">
    <source>
        <dbReference type="Proteomes" id="UP001524383"/>
    </source>
</evidence>
<proteinExistence type="inferred from homology"/>
<dbReference type="AlphaFoldDB" id="A0ABD4TK94"/>
<comment type="catalytic activity">
    <reaction evidence="1">
        <text>Transfers a segment of a (1-&gt;4)-alpha-D-glucan to a new position in an acceptor, which may be glucose or a (1-&gt;4)-alpha-D-glucan.</text>
        <dbReference type="EC" id="2.4.1.25"/>
    </reaction>
</comment>
<keyword evidence="6" id="KW-0119">Carbohydrate metabolism</keyword>
<dbReference type="EMBL" id="VOTZ01000021">
    <property type="protein sequence ID" value="MCQ1539161.1"/>
    <property type="molecule type" value="Genomic_DNA"/>
</dbReference>
<protein>
    <recommendedName>
        <fullName evidence="3">4-alpha-glucanotransferase</fullName>
        <ecNumber evidence="3">2.4.1.25</ecNumber>
    </recommendedName>
    <alternativeName>
        <fullName evidence="7">Amylomaltase</fullName>
    </alternativeName>
    <alternativeName>
        <fullName evidence="8">Disproportionating enzyme</fullName>
    </alternativeName>
</protein>
<dbReference type="EC" id="2.4.1.25" evidence="3"/>
<evidence type="ECO:0000256" key="2">
    <source>
        <dbReference type="ARBA" id="ARBA00005684"/>
    </source>
</evidence>
<keyword evidence="4 9" id="KW-0328">Glycosyltransferase</keyword>
<dbReference type="PANTHER" id="PTHR32438">
    <property type="entry name" value="4-ALPHA-GLUCANOTRANSFERASE DPE1, CHLOROPLASTIC/AMYLOPLASTIC"/>
    <property type="match status" value="1"/>
</dbReference>
<gene>
    <name evidence="9" type="primary">malQ</name>
    <name evidence="9" type="ORF">FTO68_09235</name>
</gene>
<reference evidence="9 10" key="1">
    <citation type="submission" date="2019-08" db="EMBL/GenBank/DDBJ databases">
        <authorList>
            <person name="Chen S.-C."/>
            <person name="Lai M.-C."/>
            <person name="You Y.-T."/>
        </authorList>
    </citation>
    <scope>NUCLEOTIDE SEQUENCE [LARGE SCALE GENOMIC DNA]</scope>
    <source>
        <strain evidence="9 10">P2F9704a</strain>
    </source>
</reference>
<keyword evidence="5 9" id="KW-0808">Transferase</keyword>
<evidence type="ECO:0000256" key="1">
    <source>
        <dbReference type="ARBA" id="ARBA00000439"/>
    </source>
</evidence>
<dbReference type="NCBIfam" id="NF011080">
    <property type="entry name" value="PRK14508.1-3"/>
    <property type="match status" value="1"/>
</dbReference>
<dbReference type="Gene3D" id="3.20.20.80">
    <property type="entry name" value="Glycosidases"/>
    <property type="match status" value="1"/>
</dbReference>
<accession>A0ABD4TK94</accession>
<sequence>MNSRRRSGVLLPVSALPSPHGIGDFGPAATGFIDHLRCARMGIWQVLPLHPAGPDGSPYYANSSFAGNPLLISLSALADQDLISGEECRSAALPSGQVSYGEAGRIRKLLLGRAVERVLREGYRGDVDEFAARNSEWLSDYALFSILKERHNDLPWNLWDRPYRLRDISSLKEAEWRYRDKIQEIEVIQWLFNRQWDALRSHAGSNGIQLLGDMPIYPTHDSADVWAHQHLFCLDADGTPIDVAGVPPDYFSRTGQRWGNPLYRWEEHQQEGFSWWLSRIGRALSLYDLVRIDHFRGLSAYWAIPNEYRTAAGGRWIAAPGEALIDAIRKRFGGDNLIAEDLGVIDQPVRTLMERAQIPGMRVLLFAFGGDTDNPHLPFNHPENAVVYTGTHDNPPVKGWFIDEATVAERSYLKRYAGRDIGKDEVSDLFIRLAFSSVARYAIIPVQDLLNLGSEARMNRPGTQTGNWLWRLHSDWPAEEVQIRLRQYAETYGRVE</sequence>
<dbReference type="InterPro" id="IPR003385">
    <property type="entry name" value="Glyco_hydro_77"/>
</dbReference>
<evidence type="ECO:0000256" key="3">
    <source>
        <dbReference type="ARBA" id="ARBA00012560"/>
    </source>
</evidence>